<dbReference type="PANTHER" id="PTHR12049">
    <property type="entry name" value="PROTEIN ARGININE METHYLTRANSFERASE NDUFAF7, MITOCHONDRIAL"/>
    <property type="match status" value="1"/>
</dbReference>
<gene>
    <name evidence="3" type="ORF">JIN84_19060</name>
</gene>
<comment type="caution">
    <text evidence="3">The sequence shown here is derived from an EMBL/GenBank/DDBJ whole genome shotgun (WGS) entry which is preliminary data.</text>
</comment>
<proteinExistence type="predicted"/>
<dbReference type="InterPro" id="IPR003788">
    <property type="entry name" value="NDUFAF7"/>
</dbReference>
<keyword evidence="4" id="KW-1185">Reference proteome</keyword>
<organism evidence="3 4">
    <name type="scientific">Luteolibacter yonseiensis</name>
    <dbReference type="NCBI Taxonomy" id="1144680"/>
    <lineage>
        <taxon>Bacteria</taxon>
        <taxon>Pseudomonadati</taxon>
        <taxon>Verrucomicrobiota</taxon>
        <taxon>Verrucomicrobiia</taxon>
        <taxon>Verrucomicrobiales</taxon>
        <taxon>Verrucomicrobiaceae</taxon>
        <taxon>Luteolibacter</taxon>
    </lineage>
</organism>
<dbReference type="Proteomes" id="UP000600139">
    <property type="component" value="Unassembled WGS sequence"/>
</dbReference>
<dbReference type="GO" id="GO:0032259">
    <property type="term" value="P:methylation"/>
    <property type="evidence" value="ECO:0007669"/>
    <property type="project" value="UniProtKB-KW"/>
</dbReference>
<evidence type="ECO:0000313" key="4">
    <source>
        <dbReference type="Proteomes" id="UP000600139"/>
    </source>
</evidence>
<dbReference type="PANTHER" id="PTHR12049:SF7">
    <property type="entry name" value="PROTEIN ARGININE METHYLTRANSFERASE NDUFAF7, MITOCHONDRIAL"/>
    <property type="match status" value="1"/>
</dbReference>
<dbReference type="InterPro" id="IPR029063">
    <property type="entry name" value="SAM-dependent_MTases_sf"/>
</dbReference>
<evidence type="ECO:0000256" key="2">
    <source>
        <dbReference type="ARBA" id="ARBA00022679"/>
    </source>
</evidence>
<dbReference type="Gene3D" id="3.40.50.12710">
    <property type="match status" value="1"/>
</dbReference>
<accession>A0A934R7G2</accession>
<name>A0A934R7G2_9BACT</name>
<dbReference type="EMBL" id="JAENIK010000012">
    <property type="protein sequence ID" value="MBK1817727.1"/>
    <property type="molecule type" value="Genomic_DNA"/>
</dbReference>
<dbReference type="RefSeq" id="WP_200352659.1">
    <property type="nucleotide sequence ID" value="NZ_BAABHZ010000001.1"/>
</dbReference>
<keyword evidence="1 3" id="KW-0489">Methyltransferase</keyword>
<sequence>MQPVSFEQFMARALHDPQHGYYARRISGVGRRGDFTTAPMLSDAPARAIATWAVRAMKETGCRDLIEVGPGEGRLAADVLRHLPWQVRWKTRFHLVETSVPLAARQQELLGSRVRHHRTIQEALAVCGGNAVIYSNELVDAFPVRRFQKNGPDWQEMAVAFDERKRPVESLLPPSPLPDSSGFRENHPPGQQIEVHDSYHRHLAEWMPGWKSGRLLTIDYGDISRTLYHRRPRGSVRAYLHHQLIQGTGVYENAGHQDLTADVNFTDLIEWSRPWVDDHQLLTFHEFLKSADCGDSQLIDPDGAGNAFLVLDQKRAEG</sequence>
<dbReference type="Pfam" id="PF02636">
    <property type="entry name" value="Methyltransf_28"/>
    <property type="match status" value="1"/>
</dbReference>
<reference evidence="3" key="1">
    <citation type="submission" date="2021-01" db="EMBL/GenBank/DDBJ databases">
        <title>Modified the classification status of verrucomicrobia.</title>
        <authorList>
            <person name="Feng X."/>
        </authorList>
    </citation>
    <scope>NUCLEOTIDE SEQUENCE</scope>
    <source>
        <strain evidence="3">JCM 18052</strain>
    </source>
</reference>
<evidence type="ECO:0000256" key="1">
    <source>
        <dbReference type="ARBA" id="ARBA00022603"/>
    </source>
</evidence>
<dbReference type="GO" id="GO:0035243">
    <property type="term" value="F:protein-arginine omega-N symmetric methyltransferase activity"/>
    <property type="evidence" value="ECO:0007669"/>
    <property type="project" value="TreeGrafter"/>
</dbReference>
<dbReference type="AlphaFoldDB" id="A0A934R7G2"/>
<keyword evidence="2" id="KW-0808">Transferase</keyword>
<dbReference type="InterPro" id="IPR038375">
    <property type="entry name" value="NDUFAF7_sf"/>
</dbReference>
<dbReference type="SUPFAM" id="SSF53335">
    <property type="entry name" value="S-adenosyl-L-methionine-dependent methyltransferases"/>
    <property type="match status" value="1"/>
</dbReference>
<evidence type="ECO:0000313" key="3">
    <source>
        <dbReference type="EMBL" id="MBK1817727.1"/>
    </source>
</evidence>
<protein>
    <submittedName>
        <fullName evidence="3">SAM-dependent methyltransferase</fullName>
    </submittedName>
</protein>